<gene>
    <name evidence="2" type="ORF">G3N56_02650</name>
</gene>
<evidence type="ECO:0000259" key="1">
    <source>
        <dbReference type="Pfam" id="PF20068"/>
    </source>
</evidence>
<evidence type="ECO:0000313" key="3">
    <source>
        <dbReference type="Proteomes" id="UP000469724"/>
    </source>
</evidence>
<dbReference type="InterPro" id="IPR027598">
    <property type="entry name" value="Amphi-Trp_dom"/>
</dbReference>
<name>A0A7K3NHI0_9BACT</name>
<dbReference type="NCBIfam" id="TIGR04354">
    <property type="entry name" value="amphi-Trp"/>
    <property type="match status" value="1"/>
</dbReference>
<dbReference type="Proteomes" id="UP000469724">
    <property type="component" value="Unassembled WGS sequence"/>
</dbReference>
<keyword evidence="3" id="KW-1185">Reference proteome</keyword>
<dbReference type="Pfam" id="PF20068">
    <property type="entry name" value="Amphi-Trp"/>
    <property type="match status" value="1"/>
</dbReference>
<dbReference type="RefSeq" id="WP_163300695.1">
    <property type="nucleotide sequence ID" value="NZ_JAAGRQ010000007.1"/>
</dbReference>
<proteinExistence type="predicted"/>
<organism evidence="2 3">
    <name type="scientific">Desulfolutivibrio sulfodismutans</name>
    <dbReference type="NCBI Taxonomy" id="63561"/>
    <lineage>
        <taxon>Bacteria</taxon>
        <taxon>Pseudomonadati</taxon>
        <taxon>Thermodesulfobacteriota</taxon>
        <taxon>Desulfovibrionia</taxon>
        <taxon>Desulfovibrionales</taxon>
        <taxon>Desulfovibrionaceae</taxon>
        <taxon>Desulfolutivibrio</taxon>
    </lineage>
</organism>
<evidence type="ECO:0000313" key="2">
    <source>
        <dbReference type="EMBL" id="NDY55642.1"/>
    </source>
</evidence>
<dbReference type="AlphaFoldDB" id="A0A7K3NHI0"/>
<accession>A0A7K3NHI0</accession>
<protein>
    <submittedName>
        <fullName evidence="2">Amphi-Trp domain-containing protein</fullName>
    </submittedName>
</protein>
<reference evidence="2 3" key="1">
    <citation type="submission" date="2020-02" db="EMBL/GenBank/DDBJ databases">
        <title>Comparative genomics of sulfur disproportionating microorganisms.</title>
        <authorList>
            <person name="Ward L.M."/>
            <person name="Bertran E."/>
            <person name="Johnston D.T."/>
        </authorList>
    </citation>
    <scope>NUCLEOTIDE SEQUENCE [LARGE SCALE GENOMIC DNA]</scope>
    <source>
        <strain evidence="2 3">DSM 3696</strain>
    </source>
</reference>
<dbReference type="EMBL" id="JAAGRQ010000007">
    <property type="protein sequence ID" value="NDY55642.1"/>
    <property type="molecule type" value="Genomic_DNA"/>
</dbReference>
<feature type="domain" description="Amphi-Trp" evidence="1">
    <location>
        <begin position="1"/>
        <end position="79"/>
    </location>
</feature>
<sequence>MSEKNVLFESEGKALTYDAGVLLRRIADGLCKGQIELDGESEAVCIPLANDVSMEIKIKDKAKGEACKRVLEIEMKWLVPKPE</sequence>
<comment type="caution">
    <text evidence="2">The sequence shown here is derived from an EMBL/GenBank/DDBJ whole genome shotgun (WGS) entry which is preliminary data.</text>
</comment>